<evidence type="ECO:0000256" key="3">
    <source>
        <dbReference type="ARBA" id="ARBA00022960"/>
    </source>
</evidence>
<protein>
    <submittedName>
        <fullName evidence="8">L,D-transpeptidase</fullName>
    </submittedName>
</protein>
<dbReference type="InterPro" id="IPR038063">
    <property type="entry name" value="Transpep_catalytic_dom"/>
</dbReference>
<reference evidence="8" key="1">
    <citation type="submission" date="2019-11" db="EMBL/GenBank/DDBJ databases">
        <title>Genomic insights into an expanded diversity of filamentous marine cyanobacteria reveals the extraordinary biosynthetic potential of Moorea and Okeania.</title>
        <authorList>
            <person name="Ferreira Leao T."/>
            <person name="Wang M."/>
            <person name="Moss N."/>
            <person name="Da Silva R."/>
            <person name="Sanders J."/>
            <person name="Nurk S."/>
            <person name="Gurevich A."/>
            <person name="Humphrey G."/>
            <person name="Reher R."/>
            <person name="Zhu Q."/>
            <person name="Belda-Ferre P."/>
            <person name="Glukhov E."/>
            <person name="Rex R."/>
            <person name="Dorrestein P.C."/>
            <person name="Knight R."/>
            <person name="Pevzner P."/>
            <person name="Gerwick W.H."/>
            <person name="Gerwick L."/>
        </authorList>
    </citation>
    <scope>NUCLEOTIDE SEQUENCE</scope>
    <source>
        <strain evidence="8">SIO1C4</strain>
    </source>
</reference>
<proteinExistence type="predicted"/>
<comment type="caution">
    <text evidence="8">The sequence shown here is derived from an EMBL/GenBank/DDBJ whole genome shotgun (WGS) entry which is preliminary data.</text>
</comment>
<feature type="non-terminal residue" evidence="8">
    <location>
        <position position="175"/>
    </location>
</feature>
<dbReference type="GO" id="GO:0016740">
    <property type="term" value="F:transferase activity"/>
    <property type="evidence" value="ECO:0007669"/>
    <property type="project" value="UniProtKB-KW"/>
</dbReference>
<feature type="domain" description="L,D-TPase catalytic" evidence="7">
    <location>
        <begin position="86"/>
        <end position="165"/>
    </location>
</feature>
<dbReference type="CDD" id="cd16913">
    <property type="entry name" value="YkuD_like"/>
    <property type="match status" value="1"/>
</dbReference>
<dbReference type="AlphaFoldDB" id="A0A6B3NF86"/>
<dbReference type="PANTHER" id="PTHR36699">
    <property type="entry name" value="LD-TRANSPEPTIDASE"/>
    <property type="match status" value="1"/>
</dbReference>
<organism evidence="8">
    <name type="scientific">Symploca sp. SIO1C4</name>
    <dbReference type="NCBI Taxonomy" id="2607765"/>
    <lineage>
        <taxon>Bacteria</taxon>
        <taxon>Bacillati</taxon>
        <taxon>Cyanobacteriota</taxon>
        <taxon>Cyanophyceae</taxon>
        <taxon>Coleofasciculales</taxon>
        <taxon>Coleofasciculaceae</taxon>
        <taxon>Symploca</taxon>
    </lineage>
</organism>
<keyword evidence="6" id="KW-0812">Transmembrane</keyword>
<dbReference type="InterPro" id="IPR005490">
    <property type="entry name" value="LD_TPept_cat_dom"/>
</dbReference>
<dbReference type="Pfam" id="PF03734">
    <property type="entry name" value="YkuD"/>
    <property type="match status" value="1"/>
</dbReference>
<dbReference type="PANTHER" id="PTHR36699:SF1">
    <property type="entry name" value="L,D-TRANSPEPTIDASE YAFK-RELATED"/>
    <property type="match status" value="1"/>
</dbReference>
<dbReference type="Gene3D" id="2.40.440.10">
    <property type="entry name" value="L,D-transpeptidase catalytic domain-like"/>
    <property type="match status" value="1"/>
</dbReference>
<keyword evidence="2" id="KW-0808">Transferase</keyword>
<keyword evidence="5" id="KW-0961">Cell wall biogenesis/degradation</keyword>
<dbReference type="UniPathway" id="UPA00219"/>
<name>A0A6B3NF86_9CYAN</name>
<dbReference type="GO" id="GO:0008360">
    <property type="term" value="P:regulation of cell shape"/>
    <property type="evidence" value="ECO:0007669"/>
    <property type="project" value="UniProtKB-KW"/>
</dbReference>
<evidence type="ECO:0000313" key="8">
    <source>
        <dbReference type="EMBL" id="NER31789.1"/>
    </source>
</evidence>
<dbReference type="GO" id="GO:0009252">
    <property type="term" value="P:peptidoglycan biosynthetic process"/>
    <property type="evidence" value="ECO:0007669"/>
    <property type="project" value="UniProtKB-UniPathway"/>
</dbReference>
<sequence>MQALKKAPRNFLVIFFSLITSSYLYFQLNRLGYIPALFQLLDIVCLHNCIAQSNLHKPLAGKQLLNYNQKITEIIGLSTIEKTQISILIEKSKYRLTVYHAQEPIKSYPVVFGKNPVNDKVKEGDLSTPEGIFKIRDLYPHSAWSKFLWIDYPTPDSWRKHFQAKREGKIGKLDR</sequence>
<evidence type="ECO:0000256" key="4">
    <source>
        <dbReference type="ARBA" id="ARBA00022984"/>
    </source>
</evidence>
<evidence type="ECO:0000256" key="6">
    <source>
        <dbReference type="SAM" id="Phobius"/>
    </source>
</evidence>
<keyword evidence="6" id="KW-0472">Membrane</keyword>
<feature type="transmembrane region" description="Helical" evidence="6">
    <location>
        <begin position="7"/>
        <end position="26"/>
    </location>
</feature>
<keyword evidence="3" id="KW-0133">Cell shape</keyword>
<dbReference type="SUPFAM" id="SSF141523">
    <property type="entry name" value="L,D-transpeptidase catalytic domain-like"/>
    <property type="match status" value="1"/>
</dbReference>
<keyword evidence="6" id="KW-1133">Transmembrane helix</keyword>
<dbReference type="GO" id="GO:0071555">
    <property type="term" value="P:cell wall organization"/>
    <property type="evidence" value="ECO:0007669"/>
    <property type="project" value="UniProtKB-KW"/>
</dbReference>
<evidence type="ECO:0000256" key="1">
    <source>
        <dbReference type="ARBA" id="ARBA00004752"/>
    </source>
</evidence>
<dbReference type="EMBL" id="JAAHFQ010000938">
    <property type="protein sequence ID" value="NER31789.1"/>
    <property type="molecule type" value="Genomic_DNA"/>
</dbReference>
<keyword evidence="4" id="KW-0573">Peptidoglycan synthesis</keyword>
<accession>A0A6B3NF86</accession>
<comment type="pathway">
    <text evidence="1">Cell wall biogenesis; peptidoglycan biosynthesis.</text>
</comment>
<evidence type="ECO:0000256" key="2">
    <source>
        <dbReference type="ARBA" id="ARBA00022679"/>
    </source>
</evidence>
<evidence type="ECO:0000256" key="5">
    <source>
        <dbReference type="ARBA" id="ARBA00023316"/>
    </source>
</evidence>
<gene>
    <name evidence="8" type="ORF">F6J89_30315</name>
</gene>
<evidence type="ECO:0000259" key="7">
    <source>
        <dbReference type="Pfam" id="PF03734"/>
    </source>
</evidence>